<evidence type="ECO:0000313" key="1">
    <source>
        <dbReference type="EMBL" id="KKM05244.1"/>
    </source>
</evidence>
<organism evidence="1">
    <name type="scientific">marine sediment metagenome</name>
    <dbReference type="NCBI Taxonomy" id="412755"/>
    <lineage>
        <taxon>unclassified sequences</taxon>
        <taxon>metagenomes</taxon>
        <taxon>ecological metagenomes</taxon>
    </lineage>
</organism>
<comment type="caution">
    <text evidence="1">The sequence shown here is derived from an EMBL/GenBank/DDBJ whole genome shotgun (WGS) entry which is preliminary data.</text>
</comment>
<dbReference type="EMBL" id="LAZR01016265">
    <property type="protein sequence ID" value="KKM05244.1"/>
    <property type="molecule type" value="Genomic_DNA"/>
</dbReference>
<protein>
    <submittedName>
        <fullName evidence="1">Uncharacterized protein</fullName>
    </submittedName>
</protein>
<accession>A0A0F9H2J8</accession>
<gene>
    <name evidence="1" type="ORF">LCGC14_1756100</name>
</gene>
<dbReference type="AlphaFoldDB" id="A0A0F9H2J8"/>
<name>A0A0F9H2J8_9ZZZZ</name>
<proteinExistence type="predicted"/>
<reference evidence="1" key="1">
    <citation type="journal article" date="2015" name="Nature">
        <title>Complex archaea that bridge the gap between prokaryotes and eukaryotes.</title>
        <authorList>
            <person name="Spang A."/>
            <person name="Saw J.H."/>
            <person name="Jorgensen S.L."/>
            <person name="Zaremba-Niedzwiedzka K."/>
            <person name="Martijn J."/>
            <person name="Lind A.E."/>
            <person name="van Eijk R."/>
            <person name="Schleper C."/>
            <person name="Guy L."/>
            <person name="Ettema T.J."/>
        </authorList>
    </citation>
    <scope>NUCLEOTIDE SEQUENCE</scope>
</reference>
<sequence length="70" mass="7729">MFSEVLRDDENRPIALRFLGPTTEELDLMAQIIEQGPQLQQSGAHAWLLAPADQEPDPSREGLGSGQWIG</sequence>